<dbReference type="EMBL" id="CAQQ02174240">
    <property type="status" value="NOT_ANNOTATED_CDS"/>
    <property type="molecule type" value="Genomic_DNA"/>
</dbReference>
<dbReference type="EnsemblMetazoa" id="MESCA006977-RA">
    <property type="protein sequence ID" value="MESCA006977-PA"/>
    <property type="gene ID" value="MESCA006977"/>
</dbReference>
<proteinExistence type="predicted"/>
<dbReference type="HOGENOM" id="CLU_2136311_0_0_1"/>
<dbReference type="AlphaFoldDB" id="T1GTE7"/>
<reference evidence="1" key="2">
    <citation type="submission" date="2015-06" db="UniProtKB">
        <authorList>
            <consortium name="EnsemblMetazoa"/>
        </authorList>
    </citation>
    <scope>IDENTIFICATION</scope>
</reference>
<dbReference type="EMBL" id="CAQQ02174241">
    <property type="status" value="NOT_ANNOTATED_CDS"/>
    <property type="molecule type" value="Genomic_DNA"/>
</dbReference>
<dbReference type="EMBL" id="CAQQ02174239">
    <property type="status" value="NOT_ANNOTATED_CDS"/>
    <property type="molecule type" value="Genomic_DNA"/>
</dbReference>
<sequence length="113" mass="12947">MLEFMEDRNQEKKVLRERKRKGFSTTASCCKNKNGDLIKNKGEVLMQCKYFFKELLNGNESRMPLKEIINVIRISVSEFQPVAPQNQSWTIPLGSTAAQVSGRFAPSKVKEHI</sequence>
<evidence type="ECO:0000313" key="1">
    <source>
        <dbReference type="EnsemblMetazoa" id="MESCA006977-PA"/>
    </source>
</evidence>
<evidence type="ECO:0000313" key="2">
    <source>
        <dbReference type="Proteomes" id="UP000015102"/>
    </source>
</evidence>
<organism evidence="1 2">
    <name type="scientific">Megaselia scalaris</name>
    <name type="common">Humpbacked fly</name>
    <name type="synonym">Phora scalaris</name>
    <dbReference type="NCBI Taxonomy" id="36166"/>
    <lineage>
        <taxon>Eukaryota</taxon>
        <taxon>Metazoa</taxon>
        <taxon>Ecdysozoa</taxon>
        <taxon>Arthropoda</taxon>
        <taxon>Hexapoda</taxon>
        <taxon>Insecta</taxon>
        <taxon>Pterygota</taxon>
        <taxon>Neoptera</taxon>
        <taxon>Endopterygota</taxon>
        <taxon>Diptera</taxon>
        <taxon>Brachycera</taxon>
        <taxon>Muscomorpha</taxon>
        <taxon>Platypezoidea</taxon>
        <taxon>Phoridae</taxon>
        <taxon>Megaseliini</taxon>
        <taxon>Megaselia</taxon>
    </lineage>
</organism>
<keyword evidence="2" id="KW-1185">Reference proteome</keyword>
<dbReference type="Proteomes" id="UP000015102">
    <property type="component" value="Unassembled WGS sequence"/>
</dbReference>
<accession>T1GTE7</accession>
<protein>
    <submittedName>
        <fullName evidence="1">Uncharacterized protein</fullName>
    </submittedName>
</protein>
<reference evidence="2" key="1">
    <citation type="submission" date="2013-02" db="EMBL/GenBank/DDBJ databases">
        <authorList>
            <person name="Hughes D."/>
        </authorList>
    </citation>
    <scope>NUCLEOTIDE SEQUENCE</scope>
    <source>
        <strain>Durham</strain>
        <strain evidence="2">NC isolate 2 -- Noor lab</strain>
    </source>
</reference>
<name>T1GTE7_MEGSC</name>